<evidence type="ECO:0000313" key="1">
    <source>
        <dbReference type="EMBL" id="SHM45432.1"/>
    </source>
</evidence>
<evidence type="ECO:0000313" key="2">
    <source>
        <dbReference type="Proteomes" id="UP000184028"/>
    </source>
</evidence>
<dbReference type="EMBL" id="FRBT01000006">
    <property type="protein sequence ID" value="SHM45432.1"/>
    <property type="molecule type" value="Genomic_DNA"/>
</dbReference>
<gene>
    <name evidence="1" type="ORF">SAMN05444484_10688</name>
</gene>
<dbReference type="AlphaFoldDB" id="A0A1M7IXJ8"/>
<name>A0A1M7IXJ8_9FLAO</name>
<dbReference type="Proteomes" id="UP000184028">
    <property type="component" value="Unassembled WGS sequence"/>
</dbReference>
<organism evidence="1 2">
    <name type="scientific">Flavobacterium chilense</name>
    <dbReference type="NCBI Taxonomy" id="946677"/>
    <lineage>
        <taxon>Bacteria</taxon>
        <taxon>Pseudomonadati</taxon>
        <taxon>Bacteroidota</taxon>
        <taxon>Flavobacteriia</taxon>
        <taxon>Flavobacteriales</taxon>
        <taxon>Flavobacteriaceae</taxon>
        <taxon>Flavobacterium</taxon>
    </lineage>
</organism>
<proteinExistence type="predicted"/>
<accession>A0A1M7IXJ8</accession>
<sequence>MSWVFLSELYTEKLNNSTYNFAAKNTLTKYF</sequence>
<keyword evidence="2" id="KW-1185">Reference proteome</keyword>
<reference evidence="2" key="1">
    <citation type="submission" date="2016-11" db="EMBL/GenBank/DDBJ databases">
        <authorList>
            <person name="Varghese N."/>
            <person name="Submissions S."/>
        </authorList>
    </citation>
    <scope>NUCLEOTIDE SEQUENCE [LARGE SCALE GENOMIC DNA]</scope>
    <source>
        <strain evidence="2">DSM 24724</strain>
    </source>
</reference>
<protein>
    <submittedName>
        <fullName evidence="1">Uncharacterized protein</fullName>
    </submittedName>
</protein>